<dbReference type="InterPro" id="IPR036097">
    <property type="entry name" value="HisK_dim/P_sf"/>
</dbReference>
<gene>
    <name evidence="14" type="ORF">A2Z11_01285</name>
</gene>
<feature type="transmembrane region" description="Helical" evidence="12">
    <location>
        <begin position="34"/>
        <end position="52"/>
    </location>
</feature>
<dbReference type="Pfam" id="PF02518">
    <property type="entry name" value="HATPase_c"/>
    <property type="match status" value="1"/>
</dbReference>
<comment type="caution">
    <text evidence="14">The sequence shown here is derived from an EMBL/GenBank/DDBJ whole genome shotgun (WGS) entry which is preliminary data.</text>
</comment>
<evidence type="ECO:0000256" key="8">
    <source>
        <dbReference type="ARBA" id="ARBA00022777"/>
    </source>
</evidence>
<dbReference type="Gene3D" id="3.30.565.10">
    <property type="entry name" value="Histidine kinase-like ATPase, C-terminal domain"/>
    <property type="match status" value="1"/>
</dbReference>
<keyword evidence="4" id="KW-1003">Cell membrane</keyword>
<keyword evidence="7" id="KW-0547">Nucleotide-binding</keyword>
<reference evidence="14 15" key="1">
    <citation type="journal article" date="2016" name="Nat. Commun.">
        <title>Thousands of microbial genomes shed light on interconnected biogeochemical processes in an aquifer system.</title>
        <authorList>
            <person name="Anantharaman K."/>
            <person name="Brown C.T."/>
            <person name="Hug L.A."/>
            <person name="Sharon I."/>
            <person name="Castelle C.J."/>
            <person name="Probst A.J."/>
            <person name="Thomas B.C."/>
            <person name="Singh A."/>
            <person name="Wilkins M.J."/>
            <person name="Karaoz U."/>
            <person name="Brodie E.L."/>
            <person name="Williams K.H."/>
            <person name="Hubbard S.S."/>
            <person name="Banfield J.F."/>
        </authorList>
    </citation>
    <scope>NUCLEOTIDE SEQUENCE [LARGE SCALE GENOMIC DNA]</scope>
</reference>
<dbReference type="InterPro" id="IPR004358">
    <property type="entry name" value="Sig_transdc_His_kin-like_C"/>
</dbReference>
<feature type="transmembrane region" description="Helical" evidence="12">
    <location>
        <begin position="89"/>
        <end position="109"/>
    </location>
</feature>
<proteinExistence type="predicted"/>
<dbReference type="GO" id="GO:0000155">
    <property type="term" value="F:phosphorelay sensor kinase activity"/>
    <property type="evidence" value="ECO:0007669"/>
    <property type="project" value="InterPro"/>
</dbReference>
<dbReference type="PANTHER" id="PTHR43711:SF1">
    <property type="entry name" value="HISTIDINE KINASE 1"/>
    <property type="match status" value="1"/>
</dbReference>
<dbReference type="SMART" id="SM00388">
    <property type="entry name" value="HisKA"/>
    <property type="match status" value="1"/>
</dbReference>
<dbReference type="InterPro" id="IPR003594">
    <property type="entry name" value="HATPase_dom"/>
</dbReference>
<dbReference type="FunFam" id="3.30.565.10:FF:000023">
    <property type="entry name" value="PAS domain-containing sensor histidine kinase"/>
    <property type="match status" value="1"/>
</dbReference>
<feature type="domain" description="Histidine kinase" evidence="13">
    <location>
        <begin position="211"/>
        <end position="429"/>
    </location>
</feature>
<keyword evidence="11 12" id="KW-0472">Membrane</keyword>
<dbReference type="Pfam" id="PF00512">
    <property type="entry name" value="HisKA"/>
    <property type="match status" value="1"/>
</dbReference>
<evidence type="ECO:0000256" key="7">
    <source>
        <dbReference type="ARBA" id="ARBA00022741"/>
    </source>
</evidence>
<dbReference type="CDD" id="cd00075">
    <property type="entry name" value="HATPase"/>
    <property type="match status" value="1"/>
</dbReference>
<evidence type="ECO:0000256" key="9">
    <source>
        <dbReference type="ARBA" id="ARBA00022840"/>
    </source>
</evidence>
<keyword evidence="5" id="KW-0597">Phosphoprotein</keyword>
<evidence type="ECO:0000256" key="6">
    <source>
        <dbReference type="ARBA" id="ARBA00022679"/>
    </source>
</evidence>
<evidence type="ECO:0000256" key="11">
    <source>
        <dbReference type="ARBA" id="ARBA00023136"/>
    </source>
</evidence>
<feature type="transmembrane region" description="Helical" evidence="12">
    <location>
        <begin position="58"/>
        <end position="77"/>
    </location>
</feature>
<dbReference type="AlphaFoldDB" id="A0A1G1WBP3"/>
<evidence type="ECO:0000256" key="12">
    <source>
        <dbReference type="SAM" id="Phobius"/>
    </source>
</evidence>
<keyword evidence="12" id="KW-0812">Transmembrane</keyword>
<keyword evidence="6" id="KW-0808">Transferase</keyword>
<protein>
    <recommendedName>
        <fullName evidence="3">histidine kinase</fullName>
        <ecNumber evidence="3">2.7.13.3</ecNumber>
    </recommendedName>
</protein>
<dbReference type="SUPFAM" id="SSF47384">
    <property type="entry name" value="Homodimeric domain of signal transducing histidine kinase"/>
    <property type="match status" value="1"/>
</dbReference>
<dbReference type="InterPro" id="IPR005467">
    <property type="entry name" value="His_kinase_dom"/>
</dbReference>
<dbReference type="PRINTS" id="PR00344">
    <property type="entry name" value="BCTRLSENSOR"/>
</dbReference>
<sequence>MENLPKGGILGSFLVAGQIESKDKYQRFERLSEIFTWIAIVIGLILIQLPFGQNLNKPTIYALAAAVGAFIIVWYHLLPKRFSGQSKRFVYNLITIVFVTILVHLTNGVQGYAMFFYFLIMISVAITMSTVQTIVAVLFSISLIITEAYLTKGPLETNLSLAALHSWGVLLIVFFSRFNAGEALLIKKREEDIILDKEKSMGRLKNEFVYIISHELKQPTTAIKGYIESIKSKSSNLLTSEAKEVLNLTSANSERLDKLLDDLLDISQIERGSLRINMMDVSLRPIIGEAISTLFIEAKQKNISLIQKSTEEIAAKADVDRLKEILTNLIGNAVKYTPEGGKVVVDVSKEGEFAKIYVADNGIGIPEENQKHLFEKFYRVENDQTKAVKGNGLGLFVAKQLVERMGGQIGVISKPGGGTTFYFTLPRYRW</sequence>
<evidence type="ECO:0000256" key="5">
    <source>
        <dbReference type="ARBA" id="ARBA00022553"/>
    </source>
</evidence>
<keyword evidence="9" id="KW-0067">ATP-binding</keyword>
<comment type="catalytic activity">
    <reaction evidence="1">
        <text>ATP + protein L-histidine = ADP + protein N-phospho-L-histidine.</text>
        <dbReference type="EC" id="2.7.13.3"/>
    </reaction>
</comment>
<evidence type="ECO:0000256" key="3">
    <source>
        <dbReference type="ARBA" id="ARBA00012438"/>
    </source>
</evidence>
<keyword evidence="8" id="KW-0418">Kinase</keyword>
<dbReference type="InterPro" id="IPR036890">
    <property type="entry name" value="HATPase_C_sf"/>
</dbReference>
<evidence type="ECO:0000256" key="10">
    <source>
        <dbReference type="ARBA" id="ARBA00023012"/>
    </source>
</evidence>
<keyword evidence="12" id="KW-1133">Transmembrane helix</keyword>
<comment type="subcellular location">
    <subcellularLocation>
        <location evidence="2">Cell membrane</location>
    </subcellularLocation>
</comment>
<dbReference type="GO" id="GO:0005886">
    <property type="term" value="C:plasma membrane"/>
    <property type="evidence" value="ECO:0007669"/>
    <property type="project" value="UniProtKB-SubCell"/>
</dbReference>
<organism evidence="14 15">
    <name type="scientific">Candidatus Woykebacteria bacterium RBG_16_43_9</name>
    <dbReference type="NCBI Taxonomy" id="1802596"/>
    <lineage>
        <taxon>Bacteria</taxon>
        <taxon>Candidatus Woykeibacteriota</taxon>
    </lineage>
</organism>
<evidence type="ECO:0000259" key="13">
    <source>
        <dbReference type="PROSITE" id="PS50109"/>
    </source>
</evidence>
<dbReference type="GO" id="GO:0005524">
    <property type="term" value="F:ATP binding"/>
    <property type="evidence" value="ECO:0007669"/>
    <property type="project" value="UniProtKB-KW"/>
</dbReference>
<dbReference type="SUPFAM" id="SSF55874">
    <property type="entry name" value="ATPase domain of HSP90 chaperone/DNA topoisomerase II/histidine kinase"/>
    <property type="match status" value="1"/>
</dbReference>
<dbReference type="SMART" id="SM00387">
    <property type="entry name" value="HATPase_c"/>
    <property type="match status" value="1"/>
</dbReference>
<dbReference type="Proteomes" id="UP000176389">
    <property type="component" value="Unassembled WGS sequence"/>
</dbReference>
<evidence type="ECO:0000256" key="2">
    <source>
        <dbReference type="ARBA" id="ARBA00004236"/>
    </source>
</evidence>
<dbReference type="CDD" id="cd00082">
    <property type="entry name" value="HisKA"/>
    <property type="match status" value="1"/>
</dbReference>
<name>A0A1G1WBP3_9BACT</name>
<evidence type="ECO:0000313" key="14">
    <source>
        <dbReference type="EMBL" id="OGY25116.1"/>
    </source>
</evidence>
<feature type="transmembrane region" description="Helical" evidence="12">
    <location>
        <begin position="115"/>
        <end position="145"/>
    </location>
</feature>
<evidence type="ECO:0000256" key="4">
    <source>
        <dbReference type="ARBA" id="ARBA00022475"/>
    </source>
</evidence>
<evidence type="ECO:0000313" key="15">
    <source>
        <dbReference type="Proteomes" id="UP000176389"/>
    </source>
</evidence>
<dbReference type="Gene3D" id="1.10.287.130">
    <property type="match status" value="1"/>
</dbReference>
<dbReference type="InterPro" id="IPR050736">
    <property type="entry name" value="Sensor_HK_Regulatory"/>
</dbReference>
<dbReference type="PROSITE" id="PS50109">
    <property type="entry name" value="HIS_KIN"/>
    <property type="match status" value="1"/>
</dbReference>
<dbReference type="EC" id="2.7.13.3" evidence="3"/>
<evidence type="ECO:0000256" key="1">
    <source>
        <dbReference type="ARBA" id="ARBA00000085"/>
    </source>
</evidence>
<dbReference type="STRING" id="1802596.A2Z11_01285"/>
<dbReference type="EMBL" id="MHCS01000054">
    <property type="protein sequence ID" value="OGY25116.1"/>
    <property type="molecule type" value="Genomic_DNA"/>
</dbReference>
<dbReference type="PANTHER" id="PTHR43711">
    <property type="entry name" value="TWO-COMPONENT HISTIDINE KINASE"/>
    <property type="match status" value="1"/>
</dbReference>
<dbReference type="InterPro" id="IPR003661">
    <property type="entry name" value="HisK_dim/P_dom"/>
</dbReference>
<keyword evidence="10" id="KW-0902">Two-component regulatory system</keyword>
<accession>A0A1G1WBP3</accession>
<feature type="transmembrane region" description="Helical" evidence="12">
    <location>
        <begin position="157"/>
        <end position="178"/>
    </location>
</feature>